<dbReference type="GeneID" id="92050940"/>
<gene>
    <name evidence="1" type="ORF">PG997_013566</name>
</gene>
<dbReference type="Proteomes" id="UP001433268">
    <property type="component" value="Unassembled WGS sequence"/>
</dbReference>
<name>A0ABR1V6J5_9PEZI</name>
<dbReference type="EMBL" id="JAQQWN010000009">
    <property type="protein sequence ID" value="KAK8066819.1"/>
    <property type="molecule type" value="Genomic_DNA"/>
</dbReference>
<organism evidence="1 2">
    <name type="scientific">Apiospora hydei</name>
    <dbReference type="NCBI Taxonomy" id="1337664"/>
    <lineage>
        <taxon>Eukaryota</taxon>
        <taxon>Fungi</taxon>
        <taxon>Dikarya</taxon>
        <taxon>Ascomycota</taxon>
        <taxon>Pezizomycotina</taxon>
        <taxon>Sordariomycetes</taxon>
        <taxon>Xylariomycetidae</taxon>
        <taxon>Amphisphaeriales</taxon>
        <taxon>Apiosporaceae</taxon>
        <taxon>Apiospora</taxon>
    </lineage>
</organism>
<proteinExistence type="predicted"/>
<keyword evidence="2" id="KW-1185">Reference proteome</keyword>
<sequence length="176" mass="19358">MPYQMSQAPPGTPEEVTIEYLLAKPNEKMGQTTLGELSDQERSATGLVQLGKRCTRIPGDPFGLYAAWAGNVSHASDDRMLDIMPALYQQILASQPLPSSRRDAVQRFLAKVPNMEAHGLATEAADRGTIDVVKDNDEEIVIDFKIESISVRLMQCKDLDLEQKGLSKAPNDAAMR</sequence>
<protein>
    <submittedName>
        <fullName evidence="1">Uncharacterized protein</fullName>
    </submittedName>
</protein>
<comment type="caution">
    <text evidence="1">The sequence shown here is derived from an EMBL/GenBank/DDBJ whole genome shotgun (WGS) entry which is preliminary data.</text>
</comment>
<reference evidence="1 2" key="1">
    <citation type="submission" date="2023-01" db="EMBL/GenBank/DDBJ databases">
        <title>Analysis of 21 Apiospora genomes using comparative genomics revels a genus with tremendous synthesis potential of carbohydrate active enzymes and secondary metabolites.</title>
        <authorList>
            <person name="Sorensen T."/>
        </authorList>
    </citation>
    <scope>NUCLEOTIDE SEQUENCE [LARGE SCALE GENOMIC DNA]</scope>
    <source>
        <strain evidence="1 2">CBS 114990</strain>
    </source>
</reference>
<evidence type="ECO:0000313" key="1">
    <source>
        <dbReference type="EMBL" id="KAK8066819.1"/>
    </source>
</evidence>
<evidence type="ECO:0000313" key="2">
    <source>
        <dbReference type="Proteomes" id="UP001433268"/>
    </source>
</evidence>
<dbReference type="RefSeq" id="XP_066663572.1">
    <property type="nucleotide sequence ID" value="XM_066817880.1"/>
</dbReference>
<accession>A0ABR1V6J5</accession>